<dbReference type="PATRIC" id="fig|1339327.3.peg.505"/>
<dbReference type="EMBL" id="JGDJ01000102">
    <property type="protein sequence ID" value="EXZ30976.1"/>
    <property type="molecule type" value="Genomic_DNA"/>
</dbReference>
<gene>
    <name evidence="2" type="ORF">M136_5278</name>
</gene>
<evidence type="ECO:0000313" key="3">
    <source>
        <dbReference type="Proteomes" id="UP000022082"/>
    </source>
</evidence>
<proteinExistence type="predicted"/>
<keyword evidence="1" id="KW-0732">Signal</keyword>
<accession>A0A016ARQ6</accession>
<dbReference type="InterPro" id="IPR043750">
    <property type="entry name" value="DUF5695"/>
</dbReference>
<protein>
    <submittedName>
        <fullName evidence="2">Uncharacterized protein</fullName>
    </submittedName>
</protein>
<feature type="chain" id="PRO_5001480766" evidence="1">
    <location>
        <begin position="23"/>
        <end position="612"/>
    </location>
</feature>
<organism evidence="2 3">
    <name type="scientific">Bacteroides fragilis str. S36L11</name>
    <dbReference type="NCBI Taxonomy" id="1339327"/>
    <lineage>
        <taxon>Bacteria</taxon>
        <taxon>Pseudomonadati</taxon>
        <taxon>Bacteroidota</taxon>
        <taxon>Bacteroidia</taxon>
        <taxon>Bacteroidales</taxon>
        <taxon>Bacteroidaceae</taxon>
        <taxon>Bacteroides</taxon>
    </lineage>
</organism>
<feature type="signal peptide" evidence="1">
    <location>
        <begin position="1"/>
        <end position="22"/>
    </location>
</feature>
<evidence type="ECO:0000256" key="1">
    <source>
        <dbReference type="SAM" id="SignalP"/>
    </source>
</evidence>
<dbReference type="AlphaFoldDB" id="A0A016ARQ6"/>
<dbReference type="Pfam" id="PF18951">
    <property type="entry name" value="DUF5695"/>
    <property type="match status" value="1"/>
</dbReference>
<dbReference type="Proteomes" id="UP000022082">
    <property type="component" value="Unassembled WGS sequence"/>
</dbReference>
<sequence>MKLKYCILSLLFFYLNISSIQAVIPQMEVSPDERGVSSLVFQGAGNVRNYVDHGKYLGDLSLTYEVRGKSYAVSLADITPLVLSNTPDKIQIFWQLPSDVRLYQTFTIKGEEVDWEIDFFNRSHHPVKVTDMWFALPVGALDESIQAHQNLNRHFSLNGNASFFYWTPLTGQGDILLMTMHKGTAIEYATQDGKYYLHSMNAVDRTNDSWRLPSTSKNVQPYEHYMTGFNFTLTGNHEEVKTKIYDKHGVVVKVAPGMVVTPEFEVYCALQSKLPVVELVAEYPEEIQITSLGQKEGDKYIYKFRFSHLGENLITVHYGDDLICFLDFFVTEPLETLIKKRARFIVDKQQHRDSSKWYNGLYSLWDMEKSELLSPDHLGDLREEFMVGGSDDPSNSKPVYVSEKNVIYPNKEEIASLEYYEENFVWGKLQRTDEEYPYPYGIYGSENWYQNRSGKYGGYEDGGSGKGRMWRTFDYTTHFAIYYNLYRIAEDNPEMVSYLDADGYLERAYRTAMAYFEVPYNILMGKQWAFHGWTDWAYKQGNFHERYLLDIINALQQKGRLKDAAKLRREWEKKVTYMVYEDPWPFGSEMFVDRTAFESSYYVAELCKVKSH</sequence>
<comment type="caution">
    <text evidence="2">The sequence shown here is derived from an EMBL/GenBank/DDBJ whole genome shotgun (WGS) entry which is preliminary data.</text>
</comment>
<evidence type="ECO:0000313" key="2">
    <source>
        <dbReference type="EMBL" id="EXZ30976.1"/>
    </source>
</evidence>
<name>A0A016ARQ6_BACFG</name>
<reference evidence="2 3" key="1">
    <citation type="submission" date="2014-02" db="EMBL/GenBank/DDBJ databases">
        <authorList>
            <person name="Sears C."/>
            <person name="Carroll K."/>
            <person name="Sack B.R."/>
            <person name="Qadri F."/>
            <person name="Myers L.L."/>
            <person name="Chung G.-T."/>
            <person name="Escheverria P."/>
            <person name="Fraser C.M."/>
            <person name="Sadzewicz L."/>
            <person name="Shefchek K.A."/>
            <person name="Tallon L."/>
            <person name="Das S.P."/>
            <person name="Daugherty S."/>
            <person name="Mongodin E.F."/>
        </authorList>
    </citation>
    <scope>NUCLEOTIDE SEQUENCE [LARGE SCALE GENOMIC DNA]</scope>
    <source>
        <strain evidence="2 3">S36L11</strain>
    </source>
</reference>